<dbReference type="Pfam" id="PF02558">
    <property type="entry name" value="ApbA"/>
    <property type="match status" value="1"/>
</dbReference>
<dbReference type="GO" id="GO:0050661">
    <property type="term" value="F:NADP binding"/>
    <property type="evidence" value="ECO:0007669"/>
    <property type="project" value="TreeGrafter"/>
</dbReference>
<dbReference type="InterPro" id="IPR036291">
    <property type="entry name" value="NAD(P)-bd_dom_sf"/>
</dbReference>
<evidence type="ECO:0000259" key="8">
    <source>
        <dbReference type="Pfam" id="PF02558"/>
    </source>
</evidence>
<evidence type="ECO:0000313" key="11">
    <source>
        <dbReference type="Proteomes" id="UP000827549"/>
    </source>
</evidence>
<dbReference type="Gene3D" id="1.10.1040.10">
    <property type="entry name" value="N-(1-d-carboxylethyl)-l-norvaline Dehydrogenase, domain 2"/>
    <property type="match status" value="1"/>
</dbReference>
<dbReference type="InterPro" id="IPR013328">
    <property type="entry name" value="6PGD_dom2"/>
</dbReference>
<dbReference type="EC" id="1.1.1.169" evidence="2"/>
<dbReference type="GO" id="GO:0005739">
    <property type="term" value="C:mitochondrion"/>
    <property type="evidence" value="ECO:0007669"/>
    <property type="project" value="TreeGrafter"/>
</dbReference>
<dbReference type="PANTHER" id="PTHR43765:SF2">
    <property type="entry name" value="2-DEHYDROPANTOATE 2-REDUCTASE"/>
    <property type="match status" value="1"/>
</dbReference>
<dbReference type="GeneID" id="87811620"/>
<accession>A0AAF0YG24</accession>
<comment type="similarity">
    <text evidence="1">Belongs to the ketopantoate reductase family.</text>
</comment>
<dbReference type="Pfam" id="PF08546">
    <property type="entry name" value="ApbA_C"/>
    <property type="match status" value="1"/>
</dbReference>
<evidence type="ECO:0000256" key="3">
    <source>
        <dbReference type="ARBA" id="ARBA00022857"/>
    </source>
</evidence>
<dbReference type="Gene3D" id="3.40.50.720">
    <property type="entry name" value="NAD(P)-binding Rossmann-like Domain"/>
    <property type="match status" value="1"/>
</dbReference>
<feature type="domain" description="Ketopantoate reductase N-terminal" evidence="8">
    <location>
        <begin position="3"/>
        <end position="192"/>
    </location>
</feature>
<dbReference type="GO" id="GO:0015940">
    <property type="term" value="P:pantothenate biosynthetic process"/>
    <property type="evidence" value="ECO:0007669"/>
    <property type="project" value="InterPro"/>
</dbReference>
<keyword evidence="3" id="KW-0521">NADP</keyword>
<dbReference type="GO" id="GO:0008677">
    <property type="term" value="F:2-dehydropantoate 2-reductase activity"/>
    <property type="evidence" value="ECO:0007669"/>
    <property type="project" value="UniProtKB-EC"/>
</dbReference>
<dbReference type="SUPFAM" id="SSF48179">
    <property type="entry name" value="6-phosphogluconate dehydrogenase C-terminal domain-like"/>
    <property type="match status" value="1"/>
</dbReference>
<dbReference type="InterPro" id="IPR013332">
    <property type="entry name" value="KPR_N"/>
</dbReference>
<dbReference type="RefSeq" id="XP_062630973.1">
    <property type="nucleotide sequence ID" value="XM_062774989.1"/>
</dbReference>
<evidence type="ECO:0000259" key="9">
    <source>
        <dbReference type="Pfam" id="PF08546"/>
    </source>
</evidence>
<name>A0AAF0YG24_9TREE</name>
<dbReference type="NCBIfam" id="TIGR00745">
    <property type="entry name" value="apbA_panE"/>
    <property type="match status" value="1"/>
</dbReference>
<keyword evidence="4" id="KW-0560">Oxidoreductase</keyword>
<evidence type="ECO:0000256" key="4">
    <source>
        <dbReference type="ARBA" id="ARBA00023002"/>
    </source>
</evidence>
<feature type="region of interest" description="Disordered" evidence="7">
    <location>
        <begin position="43"/>
        <end position="67"/>
    </location>
</feature>
<proteinExistence type="inferred from homology"/>
<dbReference type="AlphaFoldDB" id="A0AAF0YG24"/>
<evidence type="ECO:0000256" key="1">
    <source>
        <dbReference type="ARBA" id="ARBA00007870"/>
    </source>
</evidence>
<evidence type="ECO:0000256" key="2">
    <source>
        <dbReference type="ARBA" id="ARBA00013014"/>
    </source>
</evidence>
<dbReference type="Proteomes" id="UP000827549">
    <property type="component" value="Chromosome 6"/>
</dbReference>
<sequence length="512" mass="54265">MRYHVLGIGSIGTLVAHHLRLSQPSAQVTLVVRNAEKFVKPSRATDGDITTGPTLHVAQNGGDTTTTTGYELDVSNPGRLPALAAAAAAGNAATVNAGGPIDSLVVCTKAPATSAAIAGLRSRISPSTVVALLQNGMGVYDELCAKFWPEPSTRPQIILGTTTHGVTPATPSQHGSVLHMSRPGQGAIKWGVVPDPRGEVDFENWLWGTHVGDLPALTPPPSPPLPLPQPPAGMGMTNLHATLTALLSMSSLSPSLLPMPHLYNELLLKLAVNATINPLTAILGGGYLRNGALHRSSPGNRLVQQSVKETSKILTAYLHNLAAPRTAAPEAVRLFSYPSVLDRVNSVISATRDNTSSMAGDVKNGQMTEIDYINKFLVSLGTRLNVPTPVHQMLTQMVKFKAEVGGLNKNLYPSVTGAVRRGEEGALEERRLSLEERRLALEERAVALREAKRDEDIAEKRTRRKLRRRIREDSEAAATLGLVTGSDSGSSLGSPSSSSARSQGEGGVSERV</sequence>
<dbReference type="SUPFAM" id="SSF51735">
    <property type="entry name" value="NAD(P)-binding Rossmann-fold domains"/>
    <property type="match status" value="1"/>
</dbReference>
<evidence type="ECO:0000256" key="5">
    <source>
        <dbReference type="ARBA" id="ARBA00032024"/>
    </source>
</evidence>
<gene>
    <name evidence="10" type="primary">SPBPB2B2.09c</name>
    <name evidence="10" type="ORF">LOC62_06G008454</name>
</gene>
<feature type="region of interest" description="Disordered" evidence="7">
    <location>
        <begin position="477"/>
        <end position="512"/>
    </location>
</feature>
<dbReference type="InterPro" id="IPR050838">
    <property type="entry name" value="Ketopantoate_reductase"/>
</dbReference>
<feature type="coiled-coil region" evidence="6">
    <location>
        <begin position="424"/>
        <end position="451"/>
    </location>
</feature>
<evidence type="ECO:0000256" key="7">
    <source>
        <dbReference type="SAM" id="MobiDB-lite"/>
    </source>
</evidence>
<dbReference type="InterPro" id="IPR013752">
    <property type="entry name" value="KPA_reductase"/>
</dbReference>
<dbReference type="PANTHER" id="PTHR43765">
    <property type="entry name" value="2-DEHYDROPANTOATE 2-REDUCTASE-RELATED"/>
    <property type="match status" value="1"/>
</dbReference>
<keyword evidence="6" id="KW-0175">Coiled coil</keyword>
<evidence type="ECO:0000256" key="6">
    <source>
        <dbReference type="SAM" id="Coils"/>
    </source>
</evidence>
<organism evidence="10 11">
    <name type="scientific">Vanrija pseudolonga</name>
    <dbReference type="NCBI Taxonomy" id="143232"/>
    <lineage>
        <taxon>Eukaryota</taxon>
        <taxon>Fungi</taxon>
        <taxon>Dikarya</taxon>
        <taxon>Basidiomycota</taxon>
        <taxon>Agaricomycotina</taxon>
        <taxon>Tremellomycetes</taxon>
        <taxon>Trichosporonales</taxon>
        <taxon>Trichosporonaceae</taxon>
        <taxon>Vanrija</taxon>
    </lineage>
</organism>
<reference evidence="10" key="1">
    <citation type="submission" date="2023-10" db="EMBL/GenBank/DDBJ databases">
        <authorList>
            <person name="Noh H."/>
        </authorList>
    </citation>
    <scope>NUCLEOTIDE SEQUENCE</scope>
    <source>
        <strain evidence="10">DUCC4014</strain>
    </source>
</reference>
<dbReference type="InterPro" id="IPR003710">
    <property type="entry name" value="ApbA"/>
</dbReference>
<protein>
    <recommendedName>
        <fullName evidence="2">2-dehydropantoate 2-reductase</fullName>
        <ecNumber evidence="2">1.1.1.169</ecNumber>
    </recommendedName>
    <alternativeName>
        <fullName evidence="5">Ketopantoate reductase</fullName>
    </alternativeName>
</protein>
<dbReference type="InterPro" id="IPR008927">
    <property type="entry name" value="6-PGluconate_DH-like_C_sf"/>
</dbReference>
<evidence type="ECO:0000313" key="10">
    <source>
        <dbReference type="EMBL" id="WOO84947.1"/>
    </source>
</evidence>
<keyword evidence="11" id="KW-1185">Reference proteome</keyword>
<dbReference type="EMBL" id="CP086719">
    <property type="protein sequence ID" value="WOO84947.1"/>
    <property type="molecule type" value="Genomic_DNA"/>
</dbReference>
<feature type="compositionally biased region" description="Low complexity" evidence="7">
    <location>
        <begin position="485"/>
        <end position="503"/>
    </location>
</feature>
<feature type="domain" description="Ketopantoate reductase C-terminal" evidence="9">
    <location>
        <begin position="265"/>
        <end position="401"/>
    </location>
</feature>